<keyword evidence="1" id="KW-0175">Coiled coil</keyword>
<keyword evidence="3" id="KW-0472">Membrane</keyword>
<feature type="compositionally biased region" description="Polar residues" evidence="2">
    <location>
        <begin position="544"/>
        <end position="553"/>
    </location>
</feature>
<feature type="region of interest" description="Disordered" evidence="2">
    <location>
        <begin position="529"/>
        <end position="553"/>
    </location>
</feature>
<proteinExistence type="predicted"/>
<sequence length="561" mass="64150">MLTFSLTWAQEINLERLDNGPGLLPFKLGPMQLITHYHTFLQNIELTHIDNNINEIRTQLNKALDRLDNYTSTLYELQLDNLHSKLNKASSHLQSLKPNRFKRGLVDGFGTVIKSITGNLDHSDAIRYDNALKALNDNQQQIVIEQNHHISLSKDLMNEHTKIITKLVENQAQLNESLHILLDADKYKKYNLIKFAKFSQILQIISNNVDSLLSELSRLENAIALSGQPRTHHSMLGTETLGNMIRKLGTIYDKNQLLDLEIREYYDIMKPLAYYNGNQIVFAFKFPITSPQKFLLYKLVIVPNKNRQAIIPSFPFLAITGNIHVYIEAECPKVASEYLCEEKLNHQMKTQPDCICDIIGGRTPEKSCSTITISLTKPAMEKLDDRRYAVVIPKATQVQLICEREESMILAGSFLATIPHNCKLRTEEFTIANMNDHIQGQPIKISNVPTETEELTMPPLKINAIDLKKLHSIQDRIESQKPIHIEPPSTIYHTTIPFYSTILAMLILGAILSYRIYIRRRRQMKIPDEATYADPETSEARKSQPASQDQSKLSTIFHLKI</sequence>
<evidence type="ECO:0000256" key="3">
    <source>
        <dbReference type="SAM" id="Phobius"/>
    </source>
</evidence>
<evidence type="ECO:0000256" key="1">
    <source>
        <dbReference type="SAM" id="Coils"/>
    </source>
</evidence>
<dbReference type="AlphaFoldDB" id="A0AAD7YKC1"/>
<dbReference type="Proteomes" id="UP001231518">
    <property type="component" value="Chromosome 8"/>
</dbReference>
<comment type="caution">
    <text evidence="4">The sequence shown here is derived from an EMBL/GenBank/DDBJ whole genome shotgun (WGS) entry which is preliminary data.</text>
</comment>
<feature type="coiled-coil region" evidence="1">
    <location>
        <begin position="46"/>
        <end position="73"/>
    </location>
</feature>
<accession>A0AAD7YKC1</accession>
<keyword evidence="5" id="KW-1185">Reference proteome</keyword>
<keyword evidence="3" id="KW-0812">Transmembrane</keyword>
<dbReference type="Pfam" id="PF12259">
    <property type="entry name" value="Baculo_F"/>
    <property type="match status" value="1"/>
</dbReference>
<evidence type="ECO:0008006" key="6">
    <source>
        <dbReference type="Google" id="ProtNLM"/>
    </source>
</evidence>
<protein>
    <recommendedName>
        <fullName evidence="6">Envelope protein</fullName>
    </recommendedName>
</protein>
<evidence type="ECO:0000313" key="4">
    <source>
        <dbReference type="EMBL" id="KAJ8718732.1"/>
    </source>
</evidence>
<gene>
    <name evidence="4" type="ORF">PYW07_016288</name>
</gene>
<dbReference type="EMBL" id="JARGEI010000015">
    <property type="protein sequence ID" value="KAJ8718732.1"/>
    <property type="molecule type" value="Genomic_DNA"/>
</dbReference>
<dbReference type="InterPro" id="IPR022048">
    <property type="entry name" value="Envelope_fusion-like"/>
</dbReference>
<reference evidence="4" key="1">
    <citation type="submission" date="2023-03" db="EMBL/GenBank/DDBJ databases">
        <title>Chromosome-level genomes of two armyworms, Mythimna separata and Mythimna loreyi, provide insights into the biosynthesis and reception of sex pheromones.</title>
        <authorList>
            <person name="Zhao H."/>
        </authorList>
    </citation>
    <scope>NUCLEOTIDE SEQUENCE</scope>
    <source>
        <strain evidence="4">BeijingLab</strain>
        <tissue evidence="4">Pupa</tissue>
    </source>
</reference>
<organism evidence="4 5">
    <name type="scientific">Mythimna separata</name>
    <name type="common">Oriental armyworm</name>
    <name type="synonym">Pseudaletia separata</name>
    <dbReference type="NCBI Taxonomy" id="271217"/>
    <lineage>
        <taxon>Eukaryota</taxon>
        <taxon>Metazoa</taxon>
        <taxon>Ecdysozoa</taxon>
        <taxon>Arthropoda</taxon>
        <taxon>Hexapoda</taxon>
        <taxon>Insecta</taxon>
        <taxon>Pterygota</taxon>
        <taxon>Neoptera</taxon>
        <taxon>Endopterygota</taxon>
        <taxon>Lepidoptera</taxon>
        <taxon>Glossata</taxon>
        <taxon>Ditrysia</taxon>
        <taxon>Noctuoidea</taxon>
        <taxon>Noctuidae</taxon>
        <taxon>Noctuinae</taxon>
        <taxon>Hadenini</taxon>
        <taxon>Mythimna</taxon>
    </lineage>
</organism>
<feature type="transmembrane region" description="Helical" evidence="3">
    <location>
        <begin position="496"/>
        <end position="517"/>
    </location>
</feature>
<name>A0AAD7YKC1_MYTSE</name>
<keyword evidence="3" id="KW-1133">Transmembrane helix</keyword>
<evidence type="ECO:0000256" key="2">
    <source>
        <dbReference type="SAM" id="MobiDB-lite"/>
    </source>
</evidence>
<evidence type="ECO:0000313" key="5">
    <source>
        <dbReference type="Proteomes" id="UP001231518"/>
    </source>
</evidence>